<accession>A0ABY8VGH5</accession>
<gene>
    <name evidence="3" type="ORF">QP027_05050</name>
</gene>
<dbReference type="PANTHER" id="PTHR38434">
    <property type="entry name" value="BLL2549 PROTEIN"/>
    <property type="match status" value="1"/>
</dbReference>
<dbReference type="PANTHER" id="PTHR38434:SF1">
    <property type="entry name" value="BLL2549 PROTEIN"/>
    <property type="match status" value="1"/>
</dbReference>
<protein>
    <recommendedName>
        <fullName evidence="5">DUF2339 domain-containing protein</fullName>
    </recommendedName>
</protein>
<feature type="transmembrane region" description="Helical" evidence="2">
    <location>
        <begin position="475"/>
        <end position="494"/>
    </location>
</feature>
<feature type="compositionally biased region" description="Low complexity" evidence="1">
    <location>
        <begin position="98"/>
        <end position="110"/>
    </location>
</feature>
<feature type="transmembrane region" description="Helical" evidence="2">
    <location>
        <begin position="358"/>
        <end position="377"/>
    </location>
</feature>
<feature type="transmembrane region" description="Helical" evidence="2">
    <location>
        <begin position="132"/>
        <end position="156"/>
    </location>
</feature>
<feature type="transmembrane region" description="Helical" evidence="2">
    <location>
        <begin position="500"/>
        <end position="521"/>
    </location>
</feature>
<dbReference type="EMBL" id="CP126969">
    <property type="protein sequence ID" value="WIM68756.1"/>
    <property type="molecule type" value="Genomic_DNA"/>
</dbReference>
<proteinExistence type="predicted"/>
<evidence type="ECO:0000313" key="3">
    <source>
        <dbReference type="EMBL" id="WIM68756.1"/>
    </source>
</evidence>
<feature type="transmembrane region" description="Helical" evidence="2">
    <location>
        <begin position="533"/>
        <end position="557"/>
    </location>
</feature>
<name>A0ABY8VGH5_9CORY</name>
<feature type="transmembrane region" description="Helical" evidence="2">
    <location>
        <begin position="446"/>
        <end position="463"/>
    </location>
</feature>
<reference evidence="3 4" key="1">
    <citation type="submission" date="2023-05" db="EMBL/GenBank/DDBJ databases">
        <title>Corynebacterium suedekumii sp. nov. and Corynebacterium breve sp. nov. isolated from raw cow's milk.</title>
        <authorList>
            <person name="Baer M.K."/>
            <person name="Mehl L."/>
            <person name="Hellmuth R."/>
            <person name="Marke G."/>
            <person name="Lipski A."/>
        </authorList>
    </citation>
    <scope>NUCLEOTIDE SEQUENCE [LARGE SCALE GENOMIC DNA]</scope>
    <source>
        <strain evidence="3 4">R4</strain>
    </source>
</reference>
<dbReference type="Proteomes" id="UP001225598">
    <property type="component" value="Chromosome"/>
</dbReference>
<feature type="region of interest" description="Disordered" evidence="1">
    <location>
        <begin position="53"/>
        <end position="127"/>
    </location>
</feature>
<feature type="transmembrane region" description="Helical" evidence="2">
    <location>
        <begin position="600"/>
        <end position="619"/>
    </location>
</feature>
<feature type="compositionally biased region" description="Polar residues" evidence="1">
    <location>
        <begin position="53"/>
        <end position="63"/>
    </location>
</feature>
<dbReference type="RefSeq" id="WP_284826505.1">
    <property type="nucleotide sequence ID" value="NZ_CP126969.1"/>
</dbReference>
<evidence type="ECO:0000256" key="1">
    <source>
        <dbReference type="SAM" id="MobiDB-lite"/>
    </source>
</evidence>
<evidence type="ECO:0000313" key="4">
    <source>
        <dbReference type="Proteomes" id="UP001225598"/>
    </source>
</evidence>
<keyword evidence="2" id="KW-1133">Transmembrane helix</keyword>
<feature type="transmembrane region" description="Helical" evidence="2">
    <location>
        <begin position="625"/>
        <end position="644"/>
    </location>
</feature>
<feature type="transmembrane region" description="Helical" evidence="2">
    <location>
        <begin position="383"/>
        <end position="403"/>
    </location>
</feature>
<dbReference type="InterPro" id="IPR019286">
    <property type="entry name" value="DUF2339_TM"/>
</dbReference>
<keyword evidence="2" id="KW-0472">Membrane</keyword>
<keyword evidence="2" id="KW-0812">Transmembrane</keyword>
<feature type="transmembrane region" description="Helical" evidence="2">
    <location>
        <begin position="563"/>
        <end position="588"/>
    </location>
</feature>
<sequence>MAPTPQLGPEFFIQARRTLAKIDSLATETQDVVSQLRELTHTLEASALVAKDSSANVETTGPQRTEIHPAAGQPTKPKLPWQPERPRIISPYSPPPAAAAKSPAAPVAPSVNYPRPERPPRPPRKKLSTEQLIMRTIAVLGSMITIIGVALGIALAIQSGLLGPLGRVILSVVLAIALLVAGYFIQRKSKATAGSDALFITSFLVSVLIILSLVAILEWWTYPTGAIVNVAVWAGYLMVARTLSNTTLTKAMAFAGFIYLPFFVVNDPNAALITSLLPILLVISTWHNKQADTPPVAAHIRVFAGALVVEQGLLMSNFTPAETSPVTIPFIGFVLMILAGEVFFPARAPQSDERFDANSYRTLLLTLIPIVILLIVVGIVDSWWLVLTLVGATAGVVATELALRRFPDYDTQKLTPITWLCFSAVLFIALYIKFPAALTNEDFGRAAVLTLFLAGFLAAILVLERRPAYRVPVWTFWVIAALGLTYEVSAAVLGLQPEKIVSGSVQFQAVCLTLILVFALWRRAAFDSVPRELLVVFGVVGLHLYMVAVVTFVSFVFSFGSQTLLILGFVIGHASVSVTWITFAAWILLARTRLSNRMSLGAGFVLAIAAVMKLIFFDLASLSGIPQVVAFIISGIILIAIAAIRARRQPQAQSQTNNSDKYEPV</sequence>
<feature type="transmembrane region" description="Helical" evidence="2">
    <location>
        <begin position="168"/>
        <end position="185"/>
    </location>
</feature>
<feature type="transmembrane region" description="Helical" evidence="2">
    <location>
        <begin position="197"/>
        <end position="216"/>
    </location>
</feature>
<organism evidence="3 4">
    <name type="scientific">Corynebacterium breve</name>
    <dbReference type="NCBI Taxonomy" id="3049799"/>
    <lineage>
        <taxon>Bacteria</taxon>
        <taxon>Bacillati</taxon>
        <taxon>Actinomycetota</taxon>
        <taxon>Actinomycetes</taxon>
        <taxon>Mycobacteriales</taxon>
        <taxon>Corynebacteriaceae</taxon>
        <taxon>Corynebacterium</taxon>
    </lineage>
</organism>
<evidence type="ECO:0000256" key="2">
    <source>
        <dbReference type="SAM" id="Phobius"/>
    </source>
</evidence>
<keyword evidence="4" id="KW-1185">Reference proteome</keyword>
<feature type="transmembrane region" description="Helical" evidence="2">
    <location>
        <begin position="326"/>
        <end position="346"/>
    </location>
</feature>
<feature type="transmembrane region" description="Helical" evidence="2">
    <location>
        <begin position="222"/>
        <end position="240"/>
    </location>
</feature>
<evidence type="ECO:0008006" key="5">
    <source>
        <dbReference type="Google" id="ProtNLM"/>
    </source>
</evidence>
<feature type="transmembrane region" description="Helical" evidence="2">
    <location>
        <begin position="415"/>
        <end position="434"/>
    </location>
</feature>